<dbReference type="Proteomes" id="UP001261624">
    <property type="component" value="Unassembled WGS sequence"/>
</dbReference>
<dbReference type="RefSeq" id="WP_311686546.1">
    <property type="nucleotide sequence ID" value="NZ_JAVRHM010000021.1"/>
</dbReference>
<dbReference type="PROSITE" id="PS51257">
    <property type="entry name" value="PROKAR_LIPOPROTEIN"/>
    <property type="match status" value="1"/>
</dbReference>
<evidence type="ECO:0000313" key="1">
    <source>
        <dbReference type="EMBL" id="MDT0691240.1"/>
    </source>
</evidence>
<comment type="caution">
    <text evidence="1">The sequence shown here is derived from an EMBL/GenBank/DDBJ whole genome shotgun (WGS) entry which is preliminary data.</text>
</comment>
<evidence type="ECO:0000313" key="2">
    <source>
        <dbReference type="Proteomes" id="UP001261624"/>
    </source>
</evidence>
<sequence length="277" mass="32132">MSTLKLLFSSVLLAFILIGCKQSSGNSSEISTSIEKENLASRKEEIKNSIKQMLATYEYRDLAILFGGKVTMNLSTSQVEADDIWEFADEEPQEFINWYDNEILPKSQRLGERSGTSKISQGEIQNDIEPDLEKTITWIGSKISKYSVNNVFEGYESLFLDLSLSPDKLEYTFITRDKEVIGSKSYVTNEETITYVFPLEDIDKIYVKEQWDDWCLLTFESNNKQIQFINRTTGEKNFERERGIQIHCEAEADLEKRLQKAFKHLEKYRANKVREAF</sequence>
<gene>
    <name evidence="1" type="ORF">RM549_15700</name>
</gene>
<reference evidence="1 2" key="1">
    <citation type="submission" date="2023-09" db="EMBL/GenBank/DDBJ databases">
        <authorList>
            <person name="Rey-Velasco X."/>
        </authorList>
    </citation>
    <scope>NUCLEOTIDE SEQUENCE [LARGE SCALE GENOMIC DNA]</scope>
    <source>
        <strain evidence="1 2">F188</strain>
    </source>
</reference>
<proteinExistence type="predicted"/>
<evidence type="ECO:0008006" key="3">
    <source>
        <dbReference type="Google" id="ProtNLM"/>
    </source>
</evidence>
<keyword evidence="2" id="KW-1185">Reference proteome</keyword>
<protein>
    <recommendedName>
        <fullName evidence="3">Lipoprotein</fullName>
    </recommendedName>
</protein>
<organism evidence="1 2">
    <name type="scientific">Autumnicola patrickiae</name>
    <dbReference type="NCBI Taxonomy" id="3075591"/>
    <lineage>
        <taxon>Bacteria</taxon>
        <taxon>Pseudomonadati</taxon>
        <taxon>Bacteroidota</taxon>
        <taxon>Flavobacteriia</taxon>
        <taxon>Flavobacteriales</taxon>
        <taxon>Flavobacteriaceae</taxon>
        <taxon>Autumnicola</taxon>
    </lineage>
</organism>
<dbReference type="EMBL" id="JAVRHM010000021">
    <property type="protein sequence ID" value="MDT0691240.1"/>
    <property type="molecule type" value="Genomic_DNA"/>
</dbReference>
<accession>A0ABU3E5N4</accession>
<name>A0ABU3E5N4_9FLAO</name>